<evidence type="ECO:0000259" key="2">
    <source>
        <dbReference type="Pfam" id="PF11741"/>
    </source>
</evidence>
<name>A0AAW4KZA5_9BACT</name>
<proteinExistence type="predicted"/>
<comment type="caution">
    <text evidence="3">The sequence shown here is derived from an EMBL/GenBank/DDBJ whole genome shotgun (WGS) entry which is preliminary data.</text>
</comment>
<accession>A0AAW4KZA5</accession>
<evidence type="ECO:0000256" key="1">
    <source>
        <dbReference type="SAM" id="SignalP"/>
    </source>
</evidence>
<dbReference type="Pfam" id="PF11741">
    <property type="entry name" value="AMIN"/>
    <property type="match status" value="1"/>
</dbReference>
<dbReference type="EMBL" id="JAHCVJ010000002">
    <property type="protein sequence ID" value="MBT0663976.1"/>
    <property type="molecule type" value="Genomic_DNA"/>
</dbReference>
<dbReference type="InterPro" id="IPR011990">
    <property type="entry name" value="TPR-like_helical_dom_sf"/>
</dbReference>
<gene>
    <name evidence="3" type="ORF">KI809_06645</name>
</gene>
<dbReference type="RefSeq" id="WP_214170748.1">
    <property type="nucleotide sequence ID" value="NZ_JAHCVJ010000002.1"/>
</dbReference>
<dbReference type="Proteomes" id="UP000811899">
    <property type="component" value="Unassembled WGS sequence"/>
</dbReference>
<sequence length="696" mass="77973">MTRLRFIASCISLVLSVIGSSSDAAAEIPSRLRRIDIRPHQDHTRIIFQLDQGTEYSVNELPGNRLKVTFSSADAPLLRRLRSYSDQHIKGVAVAQRGNFVRVTIGMSSAAEGARVIDSCLPTLTVDIGPRFRTRRDVPSLPEGRESIWNGAGRFVKEYDPPVRSELPFVPTDQQSLRALLSEEETRQFLAGEAAVYKGQAADALSILSSFLNKDSKILSLATYRCGQAYYCLLDYGKALQFFRQGESLWPQFLDLSVDAKFAYADCLIRNGELAAGRKLLSGLIADKAEKKSAPILLVRLADILARQKLETESRIIYSNVIRFFPENKAAVYAALKLADRRFPETDTFAYPGLRDEYLRIAQVSSDFIVREEAFFKAALLDSLFGSGMNALTAVADYEKRYPRGILASLARSIHLDLMPVVYKEVKKAGEPELMVKVMDRNADYLAKCMDESSFIGDLDQSFTELGQVQEENRLFGRLARRDWAVRQAPFLYGKIMDNAMSLSDWALAESTGREFIRKFPLLTETQRARELLGDLGYRKGDLDAVKADLAFLLDPKVRAGIPESYYYLGKSLEAGKSLPQAVKAMELFITAMNSRRATSPLLADAYFVAGTSYQASRNNAKAMEYLTAGLVQAPQEGRDRFLFRLGELSRNQGQTAEAKKNWEKIVKEGRDPVWQKLASQKLADLEWKERPGADI</sequence>
<keyword evidence="4" id="KW-1185">Reference proteome</keyword>
<keyword evidence="1" id="KW-0732">Signal</keyword>
<feature type="domain" description="AMIN" evidence="2">
    <location>
        <begin position="35"/>
        <end position="109"/>
    </location>
</feature>
<dbReference type="InterPro" id="IPR019734">
    <property type="entry name" value="TPR_rpt"/>
</dbReference>
<feature type="chain" id="PRO_5043744708" evidence="1">
    <location>
        <begin position="27"/>
        <end position="696"/>
    </location>
</feature>
<dbReference type="SMART" id="SM00028">
    <property type="entry name" value="TPR"/>
    <property type="match status" value="4"/>
</dbReference>
<feature type="signal peptide" evidence="1">
    <location>
        <begin position="1"/>
        <end position="26"/>
    </location>
</feature>
<evidence type="ECO:0000313" key="3">
    <source>
        <dbReference type="EMBL" id="MBT0663976.1"/>
    </source>
</evidence>
<reference evidence="3 4" key="1">
    <citation type="submission" date="2021-05" db="EMBL/GenBank/DDBJ databases">
        <title>The draft genome of Geobacter pelophilus DSM 12255.</title>
        <authorList>
            <person name="Xu Z."/>
            <person name="Masuda Y."/>
            <person name="Itoh H."/>
            <person name="Senoo K."/>
        </authorList>
    </citation>
    <scope>NUCLEOTIDE SEQUENCE [LARGE SCALE GENOMIC DNA]</scope>
    <source>
        <strain evidence="3 4">DSM 12255</strain>
    </source>
</reference>
<dbReference type="AlphaFoldDB" id="A0AAW4KZA5"/>
<evidence type="ECO:0000313" key="4">
    <source>
        <dbReference type="Proteomes" id="UP000811899"/>
    </source>
</evidence>
<dbReference type="Pfam" id="PF13174">
    <property type="entry name" value="TPR_6"/>
    <property type="match status" value="1"/>
</dbReference>
<dbReference type="SUPFAM" id="SSF48452">
    <property type="entry name" value="TPR-like"/>
    <property type="match status" value="2"/>
</dbReference>
<dbReference type="InterPro" id="IPR021731">
    <property type="entry name" value="AMIN_dom"/>
</dbReference>
<protein>
    <submittedName>
        <fullName evidence="3">Tetratricopeptide repeat protein</fullName>
    </submittedName>
</protein>
<organism evidence="3 4">
    <name type="scientific">Geoanaerobacter pelophilus</name>
    <dbReference type="NCBI Taxonomy" id="60036"/>
    <lineage>
        <taxon>Bacteria</taxon>
        <taxon>Pseudomonadati</taxon>
        <taxon>Thermodesulfobacteriota</taxon>
        <taxon>Desulfuromonadia</taxon>
        <taxon>Geobacterales</taxon>
        <taxon>Geobacteraceae</taxon>
        <taxon>Geoanaerobacter</taxon>
    </lineage>
</organism>
<dbReference type="Gene3D" id="1.25.40.10">
    <property type="entry name" value="Tetratricopeptide repeat domain"/>
    <property type="match status" value="2"/>
</dbReference>